<sequence>MFNTLRPDKWLVHQQFMKVASLNRYLAKTEQWTHESQLEKWLKNQSKFV</sequence>
<evidence type="ECO:0008006" key="3">
    <source>
        <dbReference type="Google" id="ProtNLM"/>
    </source>
</evidence>
<gene>
    <name evidence="1" type="ORF">JOC54_004313</name>
</gene>
<proteinExistence type="predicted"/>
<reference evidence="1" key="1">
    <citation type="submission" date="2021-01" db="EMBL/GenBank/DDBJ databases">
        <title>Genomic Encyclopedia of Type Strains, Phase IV (KMG-IV): sequencing the most valuable type-strain genomes for metagenomic binning, comparative biology and taxonomic classification.</title>
        <authorList>
            <person name="Goeker M."/>
        </authorList>
    </citation>
    <scope>NUCLEOTIDE SEQUENCE</scope>
    <source>
        <strain evidence="1">DSM 21943</strain>
    </source>
</reference>
<evidence type="ECO:0000313" key="1">
    <source>
        <dbReference type="EMBL" id="MBM7841014.1"/>
    </source>
</evidence>
<comment type="caution">
    <text evidence="1">The sequence shown here is derived from an EMBL/GenBank/DDBJ whole genome shotgun (WGS) entry which is preliminary data.</text>
</comment>
<accession>A0ABS2T2U2</accession>
<protein>
    <recommendedName>
        <fullName evidence="3">Transposase</fullName>
    </recommendedName>
</protein>
<dbReference type="RefSeq" id="WP_204468918.1">
    <property type="nucleotide sequence ID" value="NZ_JAFBCV010000020.1"/>
</dbReference>
<name>A0ABS2T2U2_9BACI</name>
<dbReference type="EMBL" id="JAFBCV010000020">
    <property type="protein sequence ID" value="MBM7841014.1"/>
    <property type="molecule type" value="Genomic_DNA"/>
</dbReference>
<keyword evidence="2" id="KW-1185">Reference proteome</keyword>
<organism evidence="1 2">
    <name type="scientific">Shouchella xiaoxiensis</name>
    <dbReference type="NCBI Taxonomy" id="766895"/>
    <lineage>
        <taxon>Bacteria</taxon>
        <taxon>Bacillati</taxon>
        <taxon>Bacillota</taxon>
        <taxon>Bacilli</taxon>
        <taxon>Bacillales</taxon>
        <taxon>Bacillaceae</taxon>
        <taxon>Shouchella</taxon>
    </lineage>
</organism>
<dbReference type="Proteomes" id="UP001179280">
    <property type="component" value="Unassembled WGS sequence"/>
</dbReference>
<evidence type="ECO:0000313" key="2">
    <source>
        <dbReference type="Proteomes" id="UP001179280"/>
    </source>
</evidence>